<dbReference type="Gene3D" id="3.90.1150.10">
    <property type="entry name" value="Aspartate Aminotransferase, domain 1"/>
    <property type="match status" value="1"/>
</dbReference>
<dbReference type="InterPro" id="IPR015422">
    <property type="entry name" value="PyrdxlP-dep_Trfase_small"/>
</dbReference>
<dbReference type="RefSeq" id="WP_158042108.1">
    <property type="nucleotide sequence ID" value="NZ_JACCFV010000001.1"/>
</dbReference>
<sequence length="380" mass="40300">MPTPEPTDVRSLFPGTRDCAYLDAASVGIVSTRTAAAVAAVVDGHMRLVGAAKPGWLATIARTRGLLAELVGGRAEGIAFTQNTSTGLALVTGGLDWRDGDNVVVPAGEFPSNAYPWQVLRRWGVELREAPMRDGHADLDELATLVDRRTRVVSLSAVQYTSGHRYDLARVAEVCRRHEALVVVDGTQAVGAVRVDADAAGIDVLAVAAHKWILGPAGIGFVHVSPRALERLHPSVAGWRSVEDPFAFDHEPDFAADARRLESGTENAAGIAGLAEAVGLVLELGRERVERTVLERADELTGALESIGVRTRRDADPARRSGIVVATTGGDDAAVHARLLESGVRCALRGGLRFAPHVYNDTADITRAVELLTDARDASG</sequence>
<proteinExistence type="inferred from homology"/>
<dbReference type="SUPFAM" id="SSF53383">
    <property type="entry name" value="PLP-dependent transferases"/>
    <property type="match status" value="1"/>
</dbReference>
<dbReference type="InterPro" id="IPR015424">
    <property type="entry name" value="PyrdxlP-dep_Trfase"/>
</dbReference>
<evidence type="ECO:0000256" key="2">
    <source>
        <dbReference type="ARBA" id="ARBA00022898"/>
    </source>
</evidence>
<keyword evidence="2" id="KW-0663">Pyridoxal phosphate</keyword>
<dbReference type="EMBL" id="WBJZ01000033">
    <property type="protein sequence ID" value="KAB1652228.1"/>
    <property type="molecule type" value="Genomic_DNA"/>
</dbReference>
<reference evidence="6 7" key="1">
    <citation type="submission" date="2019-09" db="EMBL/GenBank/DDBJ databases">
        <title>Phylogeny of genus Pseudoclavibacter and closely related genus.</title>
        <authorList>
            <person name="Li Y."/>
        </authorList>
    </citation>
    <scope>NUCLEOTIDE SEQUENCE [LARGE SCALE GENOMIC DNA]</scope>
    <source>
        <strain evidence="6 7">DSM 23821</strain>
    </source>
</reference>
<dbReference type="PANTHER" id="PTHR43586:SF15">
    <property type="entry name" value="BLR3095 PROTEIN"/>
    <property type="match status" value="1"/>
</dbReference>
<name>A0A7J5BM53_9MICO</name>
<organism evidence="6 7">
    <name type="scientific">Pseudoclavibacter chungangensis</name>
    <dbReference type="NCBI Taxonomy" id="587635"/>
    <lineage>
        <taxon>Bacteria</taxon>
        <taxon>Bacillati</taxon>
        <taxon>Actinomycetota</taxon>
        <taxon>Actinomycetes</taxon>
        <taxon>Micrococcales</taxon>
        <taxon>Microbacteriaceae</taxon>
        <taxon>Pseudoclavibacter</taxon>
    </lineage>
</organism>
<evidence type="ECO:0000313" key="7">
    <source>
        <dbReference type="Proteomes" id="UP000467240"/>
    </source>
</evidence>
<keyword evidence="7" id="KW-1185">Reference proteome</keyword>
<dbReference type="Pfam" id="PF00266">
    <property type="entry name" value="Aminotran_5"/>
    <property type="match status" value="1"/>
</dbReference>
<evidence type="ECO:0000256" key="3">
    <source>
        <dbReference type="RuleBase" id="RU004075"/>
    </source>
</evidence>
<dbReference type="InterPro" id="IPR000192">
    <property type="entry name" value="Aminotrans_V_dom"/>
</dbReference>
<dbReference type="Gene3D" id="3.40.640.10">
    <property type="entry name" value="Type I PLP-dependent aspartate aminotransferase-like (Major domain)"/>
    <property type="match status" value="1"/>
</dbReference>
<feature type="domain" description="Aminotransferase class V" evidence="5">
    <location>
        <begin position="59"/>
        <end position="362"/>
    </location>
</feature>
<accession>A0A7J5BM53</accession>
<evidence type="ECO:0000256" key="1">
    <source>
        <dbReference type="ARBA" id="ARBA00001933"/>
    </source>
</evidence>
<keyword evidence="6" id="KW-0032">Aminotransferase</keyword>
<dbReference type="PROSITE" id="PS00595">
    <property type="entry name" value="AA_TRANSFER_CLASS_5"/>
    <property type="match status" value="1"/>
</dbReference>
<comment type="cofactor">
    <cofactor evidence="1 4">
        <name>pyridoxal 5'-phosphate</name>
        <dbReference type="ChEBI" id="CHEBI:597326"/>
    </cofactor>
</comment>
<dbReference type="InterPro" id="IPR020578">
    <property type="entry name" value="Aminotrans_V_PyrdxlP_BS"/>
</dbReference>
<dbReference type="GO" id="GO:0008483">
    <property type="term" value="F:transaminase activity"/>
    <property type="evidence" value="ECO:0007669"/>
    <property type="project" value="UniProtKB-KW"/>
</dbReference>
<keyword evidence="6" id="KW-0808">Transferase</keyword>
<dbReference type="AlphaFoldDB" id="A0A7J5BM53"/>
<dbReference type="PANTHER" id="PTHR43586">
    <property type="entry name" value="CYSTEINE DESULFURASE"/>
    <property type="match status" value="1"/>
</dbReference>
<protein>
    <submittedName>
        <fullName evidence="6">Aminotransferase class V-fold PLP-dependent enzyme</fullName>
    </submittedName>
</protein>
<gene>
    <name evidence="6" type="ORF">F8O01_17045</name>
</gene>
<dbReference type="InterPro" id="IPR015421">
    <property type="entry name" value="PyrdxlP-dep_Trfase_major"/>
</dbReference>
<comment type="similarity">
    <text evidence="3">Belongs to the class-V pyridoxal-phosphate-dependent aminotransferase family.</text>
</comment>
<dbReference type="Proteomes" id="UP000467240">
    <property type="component" value="Unassembled WGS sequence"/>
</dbReference>
<dbReference type="OrthoDB" id="250246at2"/>
<evidence type="ECO:0000259" key="5">
    <source>
        <dbReference type="Pfam" id="PF00266"/>
    </source>
</evidence>
<evidence type="ECO:0000313" key="6">
    <source>
        <dbReference type="EMBL" id="KAB1652228.1"/>
    </source>
</evidence>
<comment type="caution">
    <text evidence="6">The sequence shown here is derived from an EMBL/GenBank/DDBJ whole genome shotgun (WGS) entry which is preliminary data.</text>
</comment>
<evidence type="ECO:0000256" key="4">
    <source>
        <dbReference type="RuleBase" id="RU004504"/>
    </source>
</evidence>